<dbReference type="GO" id="GO:0016757">
    <property type="term" value="F:glycosyltransferase activity"/>
    <property type="evidence" value="ECO:0007669"/>
    <property type="project" value="InterPro"/>
</dbReference>
<name>A0A5C1QM87_9SPIO</name>
<dbReference type="InterPro" id="IPR001296">
    <property type="entry name" value="Glyco_trans_1"/>
</dbReference>
<dbReference type="RefSeq" id="WP_149486519.1">
    <property type="nucleotide sequence ID" value="NZ_CP036150.1"/>
</dbReference>
<dbReference type="Pfam" id="PF00534">
    <property type="entry name" value="Glycos_transf_1"/>
    <property type="match status" value="1"/>
</dbReference>
<protein>
    <submittedName>
        <fullName evidence="2">Glycosyltransferase</fullName>
    </submittedName>
</protein>
<keyword evidence="2" id="KW-0808">Transferase</keyword>
<sequence length="468" mass="53962">MLHKKNNLFNICFISGKLGDVDGVSRETEKWISVLAGMGHGLYTVSGFYASEFTEVPYKQQLTIKDLSFSSPRQEYYENLVFPYLGENSTHLSEENLQLLQDELLEEGRKIAGVLYQFIQKNSIDMIIAENTNALPMTLLGAVAVNELVQTYKVAALFHHHDFWWERSRFCESHIEQLLNRIMPPRNISVEHVVTSSYAEHVLSSVKRVKPHIVPNCADFDHPPIKDNYNRQFREDFGFAEDDLLFVQPTRIVPRKRIEDSIRLMAQFSRKYSFLAHKIHFIITLHHSNEPDSPYLQNLISLAGSLDVHFHIITDRVYSCRTEKNGQRCYTNADVLINADLVTYLPAWEGFGNALLETIAARVPLVTTTYLIYKTDIRGSGIQPVEIRDRYDGQGNLIIDPSVLEEIYEVLTEEKIRNLRVGLSFKRAADEFGIHILKTRLASILDNYSDEIRASRRRLQISRQSYYV</sequence>
<dbReference type="OrthoDB" id="9762705at2"/>
<reference evidence="2 3" key="1">
    <citation type="submission" date="2019-02" db="EMBL/GenBank/DDBJ databases">
        <title>Complete Genome Sequence and Methylome Analysis of free living Spirochaetas.</title>
        <authorList>
            <person name="Fomenkov A."/>
            <person name="Dubinina G."/>
            <person name="Leshcheva N."/>
            <person name="Mikheeva N."/>
            <person name="Grabovich M."/>
            <person name="Vincze T."/>
            <person name="Roberts R.J."/>
        </authorList>
    </citation>
    <scope>NUCLEOTIDE SEQUENCE [LARGE SCALE GENOMIC DNA]</scope>
    <source>
        <strain evidence="2 3">K2</strain>
    </source>
</reference>
<evidence type="ECO:0000313" key="3">
    <source>
        <dbReference type="Proteomes" id="UP000324209"/>
    </source>
</evidence>
<keyword evidence="3" id="KW-1185">Reference proteome</keyword>
<evidence type="ECO:0000259" key="1">
    <source>
        <dbReference type="Pfam" id="PF00534"/>
    </source>
</evidence>
<organism evidence="2 3">
    <name type="scientific">Oceanispirochaeta crateris</name>
    <dbReference type="NCBI Taxonomy" id="2518645"/>
    <lineage>
        <taxon>Bacteria</taxon>
        <taxon>Pseudomonadati</taxon>
        <taxon>Spirochaetota</taxon>
        <taxon>Spirochaetia</taxon>
        <taxon>Spirochaetales</taxon>
        <taxon>Spirochaetaceae</taxon>
        <taxon>Oceanispirochaeta</taxon>
    </lineage>
</organism>
<dbReference type="KEGG" id="ock:EXM22_10745"/>
<dbReference type="AlphaFoldDB" id="A0A5C1QM87"/>
<dbReference type="CDD" id="cd03801">
    <property type="entry name" value="GT4_PimA-like"/>
    <property type="match status" value="1"/>
</dbReference>
<dbReference type="SUPFAM" id="SSF53756">
    <property type="entry name" value="UDP-Glycosyltransferase/glycogen phosphorylase"/>
    <property type="match status" value="1"/>
</dbReference>
<evidence type="ECO:0000313" key="2">
    <source>
        <dbReference type="EMBL" id="QEN08438.1"/>
    </source>
</evidence>
<gene>
    <name evidence="2" type="ORF">EXM22_10745</name>
</gene>
<dbReference type="EMBL" id="CP036150">
    <property type="protein sequence ID" value="QEN08438.1"/>
    <property type="molecule type" value="Genomic_DNA"/>
</dbReference>
<accession>A0A5C1QM87</accession>
<feature type="domain" description="Glycosyl transferase family 1" evidence="1">
    <location>
        <begin position="232"/>
        <end position="370"/>
    </location>
</feature>
<dbReference type="PANTHER" id="PTHR12526">
    <property type="entry name" value="GLYCOSYLTRANSFERASE"/>
    <property type="match status" value="1"/>
</dbReference>
<proteinExistence type="predicted"/>
<dbReference type="Gene3D" id="3.40.50.2000">
    <property type="entry name" value="Glycogen Phosphorylase B"/>
    <property type="match status" value="2"/>
</dbReference>
<dbReference type="Proteomes" id="UP000324209">
    <property type="component" value="Chromosome"/>
</dbReference>